<keyword evidence="9" id="KW-0808">Transferase</keyword>
<dbReference type="PROSITE" id="PS50005">
    <property type="entry name" value="TPR"/>
    <property type="match status" value="1"/>
</dbReference>
<evidence type="ECO:0000256" key="13">
    <source>
        <dbReference type="ARBA" id="ARBA00022840"/>
    </source>
</evidence>
<dbReference type="InterPro" id="IPR011990">
    <property type="entry name" value="TPR-like_helical_dom_sf"/>
</dbReference>
<dbReference type="SUPFAM" id="SSF48452">
    <property type="entry name" value="TPR-like"/>
    <property type="match status" value="2"/>
</dbReference>
<evidence type="ECO:0000256" key="10">
    <source>
        <dbReference type="ARBA" id="ARBA00022723"/>
    </source>
</evidence>
<evidence type="ECO:0000256" key="6">
    <source>
        <dbReference type="ARBA" id="ARBA00022485"/>
    </source>
</evidence>
<evidence type="ECO:0000256" key="16">
    <source>
        <dbReference type="ARBA" id="ARBA00023014"/>
    </source>
</evidence>
<protein>
    <recommendedName>
        <fullName evidence="5">Oxygen sensor histidine kinase NreB</fullName>
        <ecNumber evidence="4">2.7.13.3</ecNumber>
    </recommendedName>
    <alternativeName>
        <fullName evidence="18">Nitrogen regulation protein B</fullName>
    </alternativeName>
</protein>
<evidence type="ECO:0000256" key="19">
    <source>
        <dbReference type="PROSITE-ProRule" id="PRU00339"/>
    </source>
</evidence>
<comment type="subcellular location">
    <subcellularLocation>
        <location evidence="3">Cytoplasm</location>
    </subcellularLocation>
</comment>
<dbReference type="SUPFAM" id="SSF55874">
    <property type="entry name" value="ATPase domain of HSP90 chaperone/DNA topoisomerase II/histidine kinase"/>
    <property type="match status" value="1"/>
</dbReference>
<evidence type="ECO:0000259" key="22">
    <source>
        <dbReference type="PROSITE" id="PS50109"/>
    </source>
</evidence>
<dbReference type="PANTHER" id="PTHR24421:SF10">
    <property type="entry name" value="NITRATE_NITRITE SENSOR PROTEIN NARQ"/>
    <property type="match status" value="1"/>
</dbReference>
<keyword evidence="10" id="KW-0479">Metal-binding</keyword>
<evidence type="ECO:0000313" key="23">
    <source>
        <dbReference type="EMBL" id="MFD2866490.1"/>
    </source>
</evidence>
<organism evidence="23 24">
    <name type="scientific">Mucilaginibacter antarcticus</name>
    <dbReference type="NCBI Taxonomy" id="1855725"/>
    <lineage>
        <taxon>Bacteria</taxon>
        <taxon>Pseudomonadati</taxon>
        <taxon>Bacteroidota</taxon>
        <taxon>Sphingobacteriia</taxon>
        <taxon>Sphingobacteriales</taxon>
        <taxon>Sphingobacteriaceae</taxon>
        <taxon>Mucilaginibacter</taxon>
    </lineage>
</organism>
<evidence type="ECO:0000256" key="8">
    <source>
        <dbReference type="ARBA" id="ARBA00022553"/>
    </source>
</evidence>
<dbReference type="InterPro" id="IPR004358">
    <property type="entry name" value="Sig_transdc_His_kin-like_C"/>
</dbReference>
<keyword evidence="11" id="KW-0547">Nucleotide-binding</keyword>
<name>A0ABW5XU25_9SPHI</name>
<comment type="caution">
    <text evidence="23">The sequence shown here is derived from an EMBL/GenBank/DDBJ whole genome shotgun (WGS) entry which is preliminary data.</text>
</comment>
<evidence type="ECO:0000256" key="21">
    <source>
        <dbReference type="SAM" id="Phobius"/>
    </source>
</evidence>
<accession>A0ABW5XU25</accession>
<dbReference type="InterPro" id="IPR050482">
    <property type="entry name" value="Sensor_HK_TwoCompSys"/>
</dbReference>
<comment type="catalytic activity">
    <reaction evidence="1">
        <text>ATP + protein L-histidine = ADP + protein N-phospho-L-histidine.</text>
        <dbReference type="EC" id="2.7.13.3"/>
    </reaction>
</comment>
<gene>
    <name evidence="23" type="ORF">ACFSYC_17475</name>
</gene>
<dbReference type="PANTHER" id="PTHR24421">
    <property type="entry name" value="NITRATE/NITRITE SENSOR PROTEIN NARX-RELATED"/>
    <property type="match status" value="1"/>
</dbReference>
<evidence type="ECO:0000256" key="2">
    <source>
        <dbReference type="ARBA" id="ARBA00001966"/>
    </source>
</evidence>
<keyword evidence="13" id="KW-0067">ATP-binding</keyword>
<keyword evidence="15" id="KW-0902">Two-component regulatory system</keyword>
<evidence type="ECO:0000256" key="7">
    <source>
        <dbReference type="ARBA" id="ARBA00022490"/>
    </source>
</evidence>
<dbReference type="PROSITE" id="PS50293">
    <property type="entry name" value="TPR_REGION"/>
    <property type="match status" value="1"/>
</dbReference>
<evidence type="ECO:0000256" key="17">
    <source>
        <dbReference type="ARBA" id="ARBA00024827"/>
    </source>
</evidence>
<dbReference type="InterPro" id="IPR011712">
    <property type="entry name" value="Sig_transdc_His_kin_sub3_dim/P"/>
</dbReference>
<keyword evidence="19" id="KW-0802">TPR repeat</keyword>
<evidence type="ECO:0000256" key="14">
    <source>
        <dbReference type="ARBA" id="ARBA00023004"/>
    </source>
</evidence>
<dbReference type="InterPro" id="IPR019734">
    <property type="entry name" value="TPR_rpt"/>
</dbReference>
<dbReference type="SMART" id="SM00387">
    <property type="entry name" value="HATPase_c"/>
    <property type="match status" value="1"/>
</dbReference>
<evidence type="ECO:0000313" key="24">
    <source>
        <dbReference type="Proteomes" id="UP001597601"/>
    </source>
</evidence>
<keyword evidence="16" id="KW-0411">Iron-sulfur</keyword>
<keyword evidence="24" id="KW-1185">Reference proteome</keyword>
<dbReference type="Pfam" id="PF02518">
    <property type="entry name" value="HATPase_c"/>
    <property type="match status" value="1"/>
</dbReference>
<dbReference type="Pfam" id="PF07730">
    <property type="entry name" value="HisKA_3"/>
    <property type="match status" value="1"/>
</dbReference>
<dbReference type="InterPro" id="IPR003594">
    <property type="entry name" value="HATPase_dom"/>
</dbReference>
<dbReference type="RefSeq" id="WP_377130132.1">
    <property type="nucleotide sequence ID" value="NZ_JBHUON010000027.1"/>
</dbReference>
<keyword evidence="12" id="KW-0418">Kinase</keyword>
<keyword evidence="21" id="KW-0472">Membrane</keyword>
<evidence type="ECO:0000256" key="4">
    <source>
        <dbReference type="ARBA" id="ARBA00012438"/>
    </source>
</evidence>
<reference evidence="24" key="1">
    <citation type="journal article" date="2019" name="Int. J. Syst. Evol. Microbiol.">
        <title>The Global Catalogue of Microorganisms (GCM) 10K type strain sequencing project: providing services to taxonomists for standard genome sequencing and annotation.</title>
        <authorList>
            <consortium name="The Broad Institute Genomics Platform"/>
            <consortium name="The Broad Institute Genome Sequencing Center for Infectious Disease"/>
            <person name="Wu L."/>
            <person name="Ma J."/>
        </authorList>
    </citation>
    <scope>NUCLEOTIDE SEQUENCE [LARGE SCALE GENOMIC DNA]</scope>
    <source>
        <strain evidence="24">KCTC 52232</strain>
    </source>
</reference>
<evidence type="ECO:0000256" key="18">
    <source>
        <dbReference type="ARBA" id="ARBA00030800"/>
    </source>
</evidence>
<dbReference type="InterPro" id="IPR005467">
    <property type="entry name" value="His_kinase_dom"/>
</dbReference>
<dbReference type="EMBL" id="JBHUON010000027">
    <property type="protein sequence ID" value="MFD2866490.1"/>
    <property type="molecule type" value="Genomic_DNA"/>
</dbReference>
<feature type="repeat" description="TPR" evidence="19">
    <location>
        <begin position="174"/>
        <end position="207"/>
    </location>
</feature>
<proteinExistence type="predicted"/>
<keyword evidence="7" id="KW-0963">Cytoplasm</keyword>
<evidence type="ECO:0000256" key="12">
    <source>
        <dbReference type="ARBA" id="ARBA00022777"/>
    </source>
</evidence>
<evidence type="ECO:0000256" key="9">
    <source>
        <dbReference type="ARBA" id="ARBA00022679"/>
    </source>
</evidence>
<keyword evidence="21" id="KW-1133">Transmembrane helix</keyword>
<feature type="domain" description="Histidine kinase" evidence="22">
    <location>
        <begin position="466"/>
        <end position="653"/>
    </location>
</feature>
<sequence length="653" mass="72551">MLNLIAKAKTDTARVKILNTLSSEMVEADTALAHRFANQALAKAEAISYYKGMIEAYYNIAYIYELLYKQPVAERFYLKGITLANERQLINLAANGYQNYAVLLKKQRKFKLALQTNVMGMQLYERLKDTAHLAIIYTNVGNCYSNLNLPQLAVSYHIKSLQISQQRGNNVGITKAYNNIAIVYERNGNFEKALENYRRMLGPAVATGKKNLLAVVNGNIGSAYQNLKQSAKAIPYIAKAIQQQIALGDKARVALNLNNIAAAYNDLHQYKKAYKASLEGIKYAREADDKESLGYAYLTAGTAAAGLQNYKQALVFMDTVQRFAMEMDMVPLKLSYYQQAGNVYKAVGNYKRSLELSEIMGALKDSTYNAEKHEQIAALQEQYESQKKDKQLAQNALADAKNKDLLTRNHRVVIGLIVSILILITIATLVVRNMRLKGEKLKSEKALAAFEAEQDLLNEKLRISGELHDNIGSQLTFIHSSIQNMRGMPDGAQQSGLKETEEIAVNTIRDLRQTVWFINNSSFTPDDFAIRLREYIKPYQLLGSTEIIINNHIPETVSISSAKATHLFRIVQEAINNALKYANAGTIEVKLEAHRSGNITVTIHDDGHGFDTQLSSAGFGLRNMEARAQKAGGVVEITSAVGKGTTVKVNVPG</sequence>
<evidence type="ECO:0000256" key="3">
    <source>
        <dbReference type="ARBA" id="ARBA00004496"/>
    </source>
</evidence>
<keyword evidence="8" id="KW-0597">Phosphoprotein</keyword>
<keyword evidence="20" id="KW-0175">Coiled coil</keyword>
<dbReference type="Gene3D" id="1.25.40.10">
    <property type="entry name" value="Tetratricopeptide repeat domain"/>
    <property type="match status" value="2"/>
</dbReference>
<dbReference type="Gene3D" id="1.20.5.1930">
    <property type="match status" value="1"/>
</dbReference>
<dbReference type="SMART" id="SM00028">
    <property type="entry name" value="TPR"/>
    <property type="match status" value="5"/>
</dbReference>
<evidence type="ECO:0000256" key="15">
    <source>
        <dbReference type="ARBA" id="ARBA00023012"/>
    </source>
</evidence>
<feature type="coiled-coil region" evidence="20">
    <location>
        <begin position="369"/>
        <end position="403"/>
    </location>
</feature>
<dbReference type="Pfam" id="PF13181">
    <property type="entry name" value="TPR_8"/>
    <property type="match status" value="1"/>
</dbReference>
<keyword evidence="14" id="KW-0408">Iron</keyword>
<dbReference type="InterPro" id="IPR036890">
    <property type="entry name" value="HATPase_C_sf"/>
</dbReference>
<evidence type="ECO:0000256" key="11">
    <source>
        <dbReference type="ARBA" id="ARBA00022741"/>
    </source>
</evidence>
<comment type="cofactor">
    <cofactor evidence="2">
        <name>[4Fe-4S] cluster</name>
        <dbReference type="ChEBI" id="CHEBI:49883"/>
    </cofactor>
</comment>
<keyword evidence="6" id="KW-0004">4Fe-4S</keyword>
<dbReference type="PRINTS" id="PR00344">
    <property type="entry name" value="BCTRLSENSOR"/>
</dbReference>
<evidence type="ECO:0000256" key="20">
    <source>
        <dbReference type="SAM" id="Coils"/>
    </source>
</evidence>
<evidence type="ECO:0000256" key="1">
    <source>
        <dbReference type="ARBA" id="ARBA00000085"/>
    </source>
</evidence>
<dbReference type="Pfam" id="PF13424">
    <property type="entry name" value="TPR_12"/>
    <property type="match status" value="1"/>
</dbReference>
<comment type="function">
    <text evidence="17">Member of the two-component regulatory system NreB/NreC involved in the control of dissimilatory nitrate/nitrite reduction in response to oxygen. NreB functions as a direct oxygen sensor histidine kinase which is autophosphorylated, in the absence of oxygen, probably at the conserved histidine residue, and transfers its phosphate group probably to a conserved aspartate residue of NreC. NreB/NreC activates the expression of the nitrate (narGHJI) and nitrite (nir) reductase operons, as well as the putative nitrate transporter gene narT.</text>
</comment>
<dbReference type="PROSITE" id="PS50109">
    <property type="entry name" value="HIS_KIN"/>
    <property type="match status" value="1"/>
</dbReference>
<dbReference type="EC" id="2.7.13.3" evidence="4"/>
<feature type="transmembrane region" description="Helical" evidence="21">
    <location>
        <begin position="412"/>
        <end position="431"/>
    </location>
</feature>
<dbReference type="Gene3D" id="3.30.565.10">
    <property type="entry name" value="Histidine kinase-like ATPase, C-terminal domain"/>
    <property type="match status" value="1"/>
</dbReference>
<evidence type="ECO:0000256" key="5">
    <source>
        <dbReference type="ARBA" id="ARBA00017322"/>
    </source>
</evidence>
<dbReference type="CDD" id="cd16917">
    <property type="entry name" value="HATPase_UhpB-NarQ-NarX-like"/>
    <property type="match status" value="1"/>
</dbReference>
<dbReference type="Proteomes" id="UP001597601">
    <property type="component" value="Unassembled WGS sequence"/>
</dbReference>
<keyword evidence="21" id="KW-0812">Transmembrane</keyword>